<keyword evidence="2" id="KW-1185">Reference proteome</keyword>
<evidence type="ECO:0000313" key="1">
    <source>
        <dbReference type="EMBL" id="GBL84422.1"/>
    </source>
</evidence>
<name>A0A4Y2AWJ1_ARAVE</name>
<dbReference type="PANTHER" id="PTHR46601:SF1">
    <property type="entry name" value="ADF-H DOMAIN-CONTAINING PROTEIN"/>
    <property type="match status" value="1"/>
</dbReference>
<proteinExistence type="predicted"/>
<dbReference type="Proteomes" id="UP000499080">
    <property type="component" value="Unassembled WGS sequence"/>
</dbReference>
<gene>
    <name evidence="1" type="ORF">AVEN_66656_1</name>
</gene>
<accession>A0A4Y2AWJ1</accession>
<dbReference type="EMBL" id="BGPR01157885">
    <property type="protein sequence ID" value="GBL84422.1"/>
    <property type="molecule type" value="Genomic_DNA"/>
</dbReference>
<comment type="caution">
    <text evidence="1">The sequence shown here is derived from an EMBL/GenBank/DDBJ whole genome shotgun (WGS) entry which is preliminary data.</text>
</comment>
<sequence>MKDVVSIGKKVYERKRLILCNLGELYSSFKLEYPNLKIGLSKFCSLRPKWCVFAGASGTHLVCVCTIHQNVILLIHGAGFEEEYKQLMSYIVCEGAGRECMLRHCDKCPSKDNLVQFLQAKFEGYDDKDIVEYNQWVSTDRTEMIRCSTSVGEFIEKLVEKLNKLIPHSYIAKSQSSFFKNLKGTTSSNTAVVSMDFSENYAFTIQDEAQGYHWNSNSCTIHPVMIHCKDTSNYKNKYNFVNLCLHEKDFKLKAQWSFFATSHGKTECDGIGGTVKRLARKQSLQQHLDRPITTTNELFEFCKVNIANITFQHISKEAVDSTSLTLESRLKDTQTLPGTRLFHNFQPIDDLIEARRISRDETPALTFNLLKHQTLLVKMQDLYPGCFVGCIYDNLWYFGMVSEVNAEEEDVTVKFLHPNGPSLSFFWPNREDVCAVPIPHIIAIVKPPKTMTGRTYQFSQECKLLVKSSFENI</sequence>
<evidence type="ECO:0000313" key="2">
    <source>
        <dbReference type="Proteomes" id="UP000499080"/>
    </source>
</evidence>
<dbReference type="AlphaFoldDB" id="A0A4Y2AWJ1"/>
<dbReference type="OrthoDB" id="10062343at2759"/>
<organism evidence="1 2">
    <name type="scientific">Araneus ventricosus</name>
    <name type="common">Orbweaver spider</name>
    <name type="synonym">Epeira ventricosa</name>
    <dbReference type="NCBI Taxonomy" id="182803"/>
    <lineage>
        <taxon>Eukaryota</taxon>
        <taxon>Metazoa</taxon>
        <taxon>Ecdysozoa</taxon>
        <taxon>Arthropoda</taxon>
        <taxon>Chelicerata</taxon>
        <taxon>Arachnida</taxon>
        <taxon>Araneae</taxon>
        <taxon>Araneomorphae</taxon>
        <taxon>Entelegynae</taxon>
        <taxon>Araneoidea</taxon>
        <taxon>Araneidae</taxon>
        <taxon>Araneus</taxon>
    </lineage>
</organism>
<reference evidence="1 2" key="1">
    <citation type="journal article" date="2019" name="Sci. Rep.">
        <title>Orb-weaving spider Araneus ventricosus genome elucidates the spidroin gene catalogue.</title>
        <authorList>
            <person name="Kono N."/>
            <person name="Nakamura H."/>
            <person name="Ohtoshi R."/>
            <person name="Moran D.A.P."/>
            <person name="Shinohara A."/>
            <person name="Yoshida Y."/>
            <person name="Fujiwara M."/>
            <person name="Mori M."/>
            <person name="Tomita M."/>
            <person name="Arakawa K."/>
        </authorList>
    </citation>
    <scope>NUCLEOTIDE SEQUENCE [LARGE SCALE GENOMIC DNA]</scope>
</reference>
<protein>
    <submittedName>
        <fullName evidence="1">Uncharacterized protein</fullName>
    </submittedName>
</protein>
<dbReference type="PANTHER" id="PTHR46601">
    <property type="entry name" value="ULP_PROTEASE DOMAIN-CONTAINING PROTEIN"/>
    <property type="match status" value="1"/>
</dbReference>